<dbReference type="GO" id="GO:0005829">
    <property type="term" value="C:cytosol"/>
    <property type="evidence" value="ECO:0007669"/>
    <property type="project" value="TreeGrafter"/>
</dbReference>
<dbReference type="AlphaFoldDB" id="A0A1E4S8S9"/>
<accession>A0A1E4S8S9</accession>
<dbReference type="PANTHER" id="PTHR43321:SF3">
    <property type="entry name" value="GLUTAMATE DECARBOXYLASE"/>
    <property type="match status" value="1"/>
</dbReference>
<dbReference type="GeneID" id="30991162"/>
<dbReference type="InterPro" id="IPR010107">
    <property type="entry name" value="Glutamate_decarboxylase"/>
</dbReference>
<dbReference type="SUPFAM" id="SSF53383">
    <property type="entry name" value="PLP-dependent transferases"/>
    <property type="match status" value="1"/>
</dbReference>
<dbReference type="GO" id="GO:0030170">
    <property type="term" value="F:pyridoxal phosphate binding"/>
    <property type="evidence" value="ECO:0007669"/>
    <property type="project" value="InterPro"/>
</dbReference>
<reference evidence="11 12" key="1">
    <citation type="journal article" date="2016" name="Proc. Natl. Acad. Sci. U.S.A.">
        <title>Comparative genomics of biotechnologically important yeasts.</title>
        <authorList>
            <person name="Riley R."/>
            <person name="Haridas S."/>
            <person name="Wolfe K.H."/>
            <person name="Lopes M.R."/>
            <person name="Hittinger C.T."/>
            <person name="Goeker M."/>
            <person name="Salamov A.A."/>
            <person name="Wisecaver J.H."/>
            <person name="Long T.M."/>
            <person name="Calvey C.H."/>
            <person name="Aerts A.L."/>
            <person name="Barry K.W."/>
            <person name="Choi C."/>
            <person name="Clum A."/>
            <person name="Coughlan A.Y."/>
            <person name="Deshpande S."/>
            <person name="Douglass A.P."/>
            <person name="Hanson S.J."/>
            <person name="Klenk H.-P."/>
            <person name="LaButti K.M."/>
            <person name="Lapidus A."/>
            <person name="Lindquist E.A."/>
            <person name="Lipzen A.M."/>
            <person name="Meier-Kolthoff J.P."/>
            <person name="Ohm R.A."/>
            <person name="Otillar R.P."/>
            <person name="Pangilinan J.L."/>
            <person name="Peng Y."/>
            <person name="Rokas A."/>
            <person name="Rosa C.A."/>
            <person name="Scheuner C."/>
            <person name="Sibirny A.A."/>
            <person name="Slot J.C."/>
            <person name="Stielow J.B."/>
            <person name="Sun H."/>
            <person name="Kurtzman C.P."/>
            <person name="Blackwell M."/>
            <person name="Grigoriev I.V."/>
            <person name="Jeffries T.W."/>
        </authorList>
    </citation>
    <scope>NUCLEOTIDE SEQUENCE [LARGE SCALE GENOMIC DNA]</scope>
    <source>
        <strain evidence="12">ATCC 18201 / CBS 1600 / BCRC 20928 / JCM 3617 / NBRC 0987 / NRRL Y-1542</strain>
    </source>
</reference>
<dbReference type="NCBIfam" id="TIGR01788">
    <property type="entry name" value="Glu-decarb-GAD"/>
    <property type="match status" value="1"/>
</dbReference>
<evidence type="ECO:0000313" key="11">
    <source>
        <dbReference type="EMBL" id="ODV75911.1"/>
    </source>
</evidence>
<dbReference type="EMBL" id="KV453925">
    <property type="protein sequence ID" value="ODV75911.1"/>
    <property type="molecule type" value="Genomic_DNA"/>
</dbReference>
<dbReference type="OMA" id="KNIMQNC"/>
<dbReference type="Gene3D" id="4.10.280.50">
    <property type="match status" value="1"/>
</dbReference>
<sequence>MRYTIPPPTPPTPPTPSNDFVSQNKYRIPQKGLKPETAYQLIHNDLVLDGNPTLNLASFVNTYITDQLKNLTLENVVKNLADADEYPTLIDLTQRNVSILGKLWHGKGQEPIGTATTGSSEAIMLGGLAMKKIWQQKRKAAGKDFYKPNIIMGANAQVALEKFARYFDVEARLVPVSKESKYILDLSKIEDLVDENTIGIFVILGSTYTGAFEDVKAVNDLLDDIQERKGFDVPIHVDGASGAFVAPFLFPELEWDFRIKRVVSINTSGHKFGLATAGLGWIIWRNGDLLPDELVFKLRYLGGVEESYNLNFSRPGYQSIQQYYNFLHLGFDGYKKIHSTSLRNARMLSNYLEKTEYFEVVSYIHRKNAVDDNIKHQEDIDLTYFNPGLPVVAFKFTDSFKETYPNIPQSIISTLLRKNGWIIPNYPLPPNEEDTEILRVVCRTELTGDLIHRLIADIIKVTESLIKSDEMYIKSVQTDDLESKKDYIYKLLNAIASGGEDFDLMEKHQEHKEKHHSTFKGTC</sequence>
<dbReference type="Pfam" id="PF00282">
    <property type="entry name" value="Pyridoxal_deC"/>
    <property type="match status" value="1"/>
</dbReference>
<evidence type="ECO:0000256" key="7">
    <source>
        <dbReference type="PIRSR" id="PIRSR602129-50"/>
    </source>
</evidence>
<evidence type="ECO:0000256" key="5">
    <source>
        <dbReference type="ARBA" id="ARBA00023239"/>
    </source>
</evidence>
<dbReference type="STRING" id="983966.A0A1E4S8S9"/>
<evidence type="ECO:0000256" key="3">
    <source>
        <dbReference type="ARBA" id="ARBA00012421"/>
    </source>
</evidence>
<evidence type="ECO:0000313" key="12">
    <source>
        <dbReference type="Proteomes" id="UP000094389"/>
    </source>
</evidence>
<dbReference type="InterPro" id="IPR015421">
    <property type="entry name" value="PyrdxlP-dep_Trfase_major"/>
</dbReference>
<dbReference type="InterPro" id="IPR015424">
    <property type="entry name" value="PyrdxlP-dep_Trfase"/>
</dbReference>
<comment type="catalytic activity">
    <reaction evidence="6 9">
        <text>L-glutamate + H(+) = 4-aminobutanoate + CO2</text>
        <dbReference type="Rhea" id="RHEA:17785"/>
        <dbReference type="ChEBI" id="CHEBI:15378"/>
        <dbReference type="ChEBI" id="CHEBI:16526"/>
        <dbReference type="ChEBI" id="CHEBI:29985"/>
        <dbReference type="ChEBI" id="CHEBI:59888"/>
        <dbReference type="EC" id="4.1.1.15"/>
    </reaction>
</comment>
<dbReference type="InterPro" id="IPR002129">
    <property type="entry name" value="PyrdxlP-dep_de-COase"/>
</dbReference>
<evidence type="ECO:0000256" key="4">
    <source>
        <dbReference type="ARBA" id="ARBA00022898"/>
    </source>
</evidence>
<name>A0A1E4S8S9_CYBJN</name>
<evidence type="ECO:0000256" key="2">
    <source>
        <dbReference type="ARBA" id="ARBA00009533"/>
    </source>
</evidence>
<gene>
    <name evidence="11" type="ORF">CYBJADRAFT_176083</name>
</gene>
<feature type="modified residue" description="N6-(pyridoxal phosphate)lysine" evidence="7">
    <location>
        <position position="271"/>
    </location>
</feature>
<dbReference type="PANTHER" id="PTHR43321">
    <property type="entry name" value="GLUTAMATE DECARBOXYLASE"/>
    <property type="match status" value="1"/>
</dbReference>
<keyword evidence="9" id="KW-0210">Decarboxylase</keyword>
<comment type="cofactor">
    <cofactor evidence="1 7 8">
        <name>pyridoxal 5'-phosphate</name>
        <dbReference type="ChEBI" id="CHEBI:597326"/>
    </cofactor>
</comment>
<evidence type="ECO:0000256" key="9">
    <source>
        <dbReference type="RuleBase" id="RU361171"/>
    </source>
</evidence>
<comment type="similarity">
    <text evidence="2 8">Belongs to the group II decarboxylase family.</text>
</comment>
<protein>
    <recommendedName>
        <fullName evidence="3 9">Glutamate decarboxylase</fullName>
        <ecNumber evidence="3 9">4.1.1.15</ecNumber>
    </recommendedName>
</protein>
<dbReference type="Proteomes" id="UP000094389">
    <property type="component" value="Unassembled WGS sequence"/>
</dbReference>
<dbReference type="FunFam" id="3.40.640.10:FF:000017">
    <property type="entry name" value="Glutamate decarboxylase"/>
    <property type="match status" value="1"/>
</dbReference>
<evidence type="ECO:0000256" key="8">
    <source>
        <dbReference type="RuleBase" id="RU000382"/>
    </source>
</evidence>
<evidence type="ECO:0000256" key="6">
    <source>
        <dbReference type="ARBA" id="ARBA00048868"/>
    </source>
</evidence>
<dbReference type="Gene3D" id="3.90.1150.160">
    <property type="match status" value="1"/>
</dbReference>
<keyword evidence="4 7" id="KW-0663">Pyridoxal phosphate</keyword>
<keyword evidence="12" id="KW-1185">Reference proteome</keyword>
<evidence type="ECO:0000256" key="1">
    <source>
        <dbReference type="ARBA" id="ARBA00001933"/>
    </source>
</evidence>
<feature type="compositionally biased region" description="Pro residues" evidence="10">
    <location>
        <begin position="1"/>
        <end position="16"/>
    </location>
</feature>
<organism evidence="11 12">
    <name type="scientific">Cyberlindnera jadinii (strain ATCC 18201 / CBS 1600 / BCRC 20928 / JCM 3617 / NBRC 0987 / NRRL Y-1542)</name>
    <name type="common">Torula yeast</name>
    <name type="synonym">Candida utilis</name>
    <dbReference type="NCBI Taxonomy" id="983966"/>
    <lineage>
        <taxon>Eukaryota</taxon>
        <taxon>Fungi</taxon>
        <taxon>Dikarya</taxon>
        <taxon>Ascomycota</taxon>
        <taxon>Saccharomycotina</taxon>
        <taxon>Saccharomycetes</taxon>
        <taxon>Phaffomycetales</taxon>
        <taxon>Phaffomycetaceae</taxon>
        <taxon>Cyberlindnera</taxon>
    </lineage>
</organism>
<dbReference type="Gene3D" id="3.40.640.10">
    <property type="entry name" value="Type I PLP-dependent aspartate aminotransferase-like (Major domain)"/>
    <property type="match status" value="1"/>
</dbReference>
<dbReference type="RefSeq" id="XP_020072950.1">
    <property type="nucleotide sequence ID" value="XM_020216766.1"/>
</dbReference>
<dbReference type="GO" id="GO:0006538">
    <property type="term" value="P:L-glutamate catabolic process"/>
    <property type="evidence" value="ECO:0007669"/>
    <property type="project" value="TreeGrafter"/>
</dbReference>
<proteinExistence type="inferred from homology"/>
<evidence type="ECO:0000256" key="10">
    <source>
        <dbReference type="SAM" id="MobiDB-lite"/>
    </source>
</evidence>
<dbReference type="OrthoDB" id="5152799at2759"/>
<dbReference type="EC" id="4.1.1.15" evidence="3 9"/>
<feature type="region of interest" description="Disordered" evidence="10">
    <location>
        <begin position="1"/>
        <end position="20"/>
    </location>
</feature>
<dbReference type="GO" id="GO:0004351">
    <property type="term" value="F:glutamate decarboxylase activity"/>
    <property type="evidence" value="ECO:0007669"/>
    <property type="project" value="UniProtKB-EC"/>
</dbReference>
<keyword evidence="5 8" id="KW-0456">Lyase</keyword>